<feature type="region of interest" description="Disordered" evidence="6">
    <location>
        <begin position="354"/>
        <end position="402"/>
    </location>
</feature>
<dbReference type="InterPro" id="IPR027353">
    <property type="entry name" value="NET_dom"/>
</dbReference>
<dbReference type="CDD" id="cd05506">
    <property type="entry name" value="Bromo_plant1"/>
    <property type="match status" value="1"/>
</dbReference>
<evidence type="ECO:0000256" key="2">
    <source>
        <dbReference type="ARBA" id="ARBA00023117"/>
    </source>
</evidence>
<accession>A0A7J7MI19</accession>
<sequence length="574" mass="64799">MASAVIASQNEPDWGKRKVYKRKNPNSNPNPRNSISETLTPIELQEHQQLEDLESRPEGASQSRSNSSTQNETPSAIDQRREIVDSPTPGYVTFNIAAYTKKELGELKQRLLSELGNIRSLIDRIDSIQVGGGSDSTRPPSLQQQPHSYSPLVVEPPSMPTPYYHPIVTKKGTKRPAVSIFGRDPKRVLMEFPMGKMLASVSKRCGQILTKLMKHKHGWIFNDPVDVMGMQLHDYHQIIRDPMDLGTVKSRLMKNLYSSPLDFAADVRLTFRNALTYNPKGHDVYNIAEQLMKLFEQMFEPAHKKFMNEQKMDEMRRNAIAAEEMRRRQREELRRKQREREIAAYEEQQRKNIAFNRVPSPEFANRRYSTPITPAPRNPENINPISSETKSKDPVMSTEEKETLSVSLQELPQEKMPEVVHIIKKGNNNLAQDGDEIEVDFELLGNDTLWELHRLVHDYNASLKRQQLSLPVEHNQIESDKSPSSEMTEAVEPDNRNKKREDAGEEDDIDIGDDVPTNNFPPVEIEKDVVGGNNSRSSSSSSSGSDSDSSSDSDSGSSSGDEAQSPSKAAPPIT</sequence>
<evidence type="ECO:0000256" key="5">
    <source>
        <dbReference type="SAM" id="Coils"/>
    </source>
</evidence>
<comment type="caution">
    <text evidence="9">The sequence shown here is derived from an EMBL/GenBank/DDBJ whole genome shotgun (WGS) entry which is preliminary data.</text>
</comment>
<feature type="compositionally biased region" description="Basic and acidic residues" evidence="6">
    <location>
        <begin position="493"/>
        <end position="502"/>
    </location>
</feature>
<dbReference type="InterPro" id="IPR037377">
    <property type="entry name" value="GTE_bromo"/>
</dbReference>
<evidence type="ECO:0000256" key="1">
    <source>
        <dbReference type="ARBA" id="ARBA00023015"/>
    </source>
</evidence>
<keyword evidence="2 4" id="KW-0103">Bromodomain</keyword>
<dbReference type="InterPro" id="IPR001487">
    <property type="entry name" value="Bromodomain"/>
</dbReference>
<feature type="domain" description="Bromo" evidence="7">
    <location>
        <begin position="213"/>
        <end position="285"/>
    </location>
</feature>
<feature type="compositionally biased region" description="Basic and acidic residues" evidence="6">
    <location>
        <begin position="44"/>
        <end position="57"/>
    </location>
</feature>
<dbReference type="Pfam" id="PF17035">
    <property type="entry name" value="BET"/>
    <property type="match status" value="1"/>
</dbReference>
<protein>
    <submittedName>
        <fullName evidence="9">Uncharacterized protein</fullName>
    </submittedName>
</protein>
<dbReference type="AlphaFoldDB" id="A0A7J7MI19"/>
<evidence type="ECO:0000259" key="8">
    <source>
        <dbReference type="PROSITE" id="PS51525"/>
    </source>
</evidence>
<feature type="compositionally biased region" description="Low complexity" evidence="6">
    <location>
        <begin position="25"/>
        <end position="34"/>
    </location>
</feature>
<proteinExistence type="predicted"/>
<feature type="compositionally biased region" description="Polar residues" evidence="6">
    <location>
        <begin position="135"/>
        <end position="148"/>
    </location>
</feature>
<feature type="region of interest" description="Disordered" evidence="6">
    <location>
        <begin position="129"/>
        <end position="148"/>
    </location>
</feature>
<feature type="region of interest" description="Disordered" evidence="6">
    <location>
        <begin position="472"/>
        <end position="574"/>
    </location>
</feature>
<feature type="domain" description="NET" evidence="8">
    <location>
        <begin position="386"/>
        <end position="467"/>
    </location>
</feature>
<dbReference type="Pfam" id="PF00439">
    <property type="entry name" value="Bromodomain"/>
    <property type="match status" value="1"/>
</dbReference>
<keyword evidence="5" id="KW-0175">Coiled coil</keyword>
<dbReference type="PANTHER" id="PTHR45926">
    <property type="entry name" value="OSJNBA0053K19.4 PROTEIN"/>
    <property type="match status" value="1"/>
</dbReference>
<evidence type="ECO:0000313" key="9">
    <source>
        <dbReference type="EMBL" id="KAF6154569.1"/>
    </source>
</evidence>
<keyword evidence="1" id="KW-0805">Transcription regulation</keyword>
<dbReference type="Proteomes" id="UP000541444">
    <property type="component" value="Unassembled WGS sequence"/>
</dbReference>
<feature type="region of interest" description="Disordered" evidence="6">
    <location>
        <begin position="1"/>
        <end position="87"/>
    </location>
</feature>
<dbReference type="PROSITE" id="PS51525">
    <property type="entry name" value="NET"/>
    <property type="match status" value="1"/>
</dbReference>
<evidence type="ECO:0000259" key="7">
    <source>
        <dbReference type="PROSITE" id="PS50014"/>
    </source>
</evidence>
<dbReference type="Gene3D" id="1.20.1270.220">
    <property type="match status" value="1"/>
</dbReference>
<evidence type="ECO:0000256" key="4">
    <source>
        <dbReference type="PROSITE-ProRule" id="PRU00035"/>
    </source>
</evidence>
<dbReference type="Gene3D" id="1.20.920.10">
    <property type="entry name" value="Bromodomain-like"/>
    <property type="match status" value="1"/>
</dbReference>
<feature type="compositionally biased region" description="Acidic residues" evidence="6">
    <location>
        <begin position="503"/>
        <end position="513"/>
    </location>
</feature>
<keyword evidence="10" id="KW-1185">Reference proteome</keyword>
<feature type="compositionally biased region" description="Basic and acidic residues" evidence="6">
    <location>
        <begin position="389"/>
        <end position="402"/>
    </location>
</feature>
<evidence type="ECO:0000313" key="10">
    <source>
        <dbReference type="Proteomes" id="UP000541444"/>
    </source>
</evidence>
<dbReference type="InterPro" id="IPR036427">
    <property type="entry name" value="Bromodomain-like_sf"/>
</dbReference>
<dbReference type="EMBL" id="JACGCM010001488">
    <property type="protein sequence ID" value="KAF6154569.1"/>
    <property type="molecule type" value="Genomic_DNA"/>
</dbReference>
<name>A0A7J7MI19_9MAGN</name>
<reference evidence="9 10" key="1">
    <citation type="journal article" date="2020" name="IScience">
        <title>Genome Sequencing of the Endangered Kingdonia uniflora (Circaeasteraceae, Ranunculales) Reveals Potential Mechanisms of Evolutionary Specialization.</title>
        <authorList>
            <person name="Sun Y."/>
            <person name="Deng T."/>
            <person name="Zhang A."/>
            <person name="Moore M.J."/>
            <person name="Landis J.B."/>
            <person name="Lin N."/>
            <person name="Zhang H."/>
            <person name="Zhang X."/>
            <person name="Huang J."/>
            <person name="Zhang X."/>
            <person name="Sun H."/>
            <person name="Wang H."/>
        </authorList>
    </citation>
    <scope>NUCLEOTIDE SEQUENCE [LARGE SCALE GENOMIC DNA]</scope>
    <source>
        <strain evidence="9">TB1705</strain>
        <tissue evidence="9">Leaf</tissue>
    </source>
</reference>
<evidence type="ECO:0000256" key="3">
    <source>
        <dbReference type="ARBA" id="ARBA00023163"/>
    </source>
</evidence>
<dbReference type="SUPFAM" id="SSF47370">
    <property type="entry name" value="Bromodomain"/>
    <property type="match status" value="1"/>
</dbReference>
<feature type="coiled-coil region" evidence="5">
    <location>
        <begin position="312"/>
        <end position="348"/>
    </location>
</feature>
<keyword evidence="3" id="KW-0804">Transcription</keyword>
<evidence type="ECO:0000256" key="6">
    <source>
        <dbReference type="SAM" id="MobiDB-lite"/>
    </source>
</evidence>
<dbReference type="SMART" id="SM00297">
    <property type="entry name" value="BROMO"/>
    <property type="match status" value="1"/>
</dbReference>
<feature type="compositionally biased region" description="Polar residues" evidence="6">
    <location>
        <begin position="60"/>
        <end position="76"/>
    </location>
</feature>
<gene>
    <name evidence="9" type="ORF">GIB67_017951</name>
</gene>
<dbReference type="PROSITE" id="PS50014">
    <property type="entry name" value="BROMODOMAIN_2"/>
    <property type="match status" value="1"/>
</dbReference>
<organism evidence="9 10">
    <name type="scientific">Kingdonia uniflora</name>
    <dbReference type="NCBI Taxonomy" id="39325"/>
    <lineage>
        <taxon>Eukaryota</taxon>
        <taxon>Viridiplantae</taxon>
        <taxon>Streptophyta</taxon>
        <taxon>Embryophyta</taxon>
        <taxon>Tracheophyta</taxon>
        <taxon>Spermatophyta</taxon>
        <taxon>Magnoliopsida</taxon>
        <taxon>Ranunculales</taxon>
        <taxon>Circaeasteraceae</taxon>
        <taxon>Kingdonia</taxon>
    </lineage>
</organism>
<dbReference type="OrthoDB" id="21449at2759"/>
<feature type="compositionally biased region" description="Low complexity" evidence="6">
    <location>
        <begin position="537"/>
        <end position="561"/>
    </location>
</feature>
<dbReference type="PRINTS" id="PR00503">
    <property type="entry name" value="BROMODOMAIN"/>
</dbReference>
<dbReference type="InterPro" id="IPR038336">
    <property type="entry name" value="NET_sf"/>
</dbReference>
<feature type="compositionally biased region" description="Polar residues" evidence="6">
    <location>
        <begin position="1"/>
        <end position="11"/>
    </location>
</feature>